<dbReference type="InterPro" id="IPR016024">
    <property type="entry name" value="ARM-type_fold"/>
</dbReference>
<protein>
    <recommendedName>
        <fullName evidence="1">Maestro/Maestro-like HEAT-repeats domain-containing protein</fullName>
    </recommendedName>
</protein>
<proteinExistence type="predicted"/>
<dbReference type="PANTHER" id="PTHR23120:SF0">
    <property type="entry name" value="MAESTRO HEAT-LIKE REPEAT FAMILY MEMBER 1"/>
    <property type="match status" value="1"/>
</dbReference>
<dbReference type="InterPro" id="IPR055406">
    <property type="entry name" value="HEAT_Maestro"/>
</dbReference>
<feature type="domain" description="Maestro/Maestro-like HEAT-repeats" evidence="1">
    <location>
        <begin position="175"/>
        <end position="443"/>
    </location>
</feature>
<comment type="caution">
    <text evidence="2">The sequence shown here is derived from an EMBL/GenBank/DDBJ whole genome shotgun (WGS) entry which is preliminary data.</text>
</comment>
<keyword evidence="3" id="KW-1185">Reference proteome</keyword>
<evidence type="ECO:0000313" key="3">
    <source>
        <dbReference type="Proteomes" id="UP001472677"/>
    </source>
</evidence>
<dbReference type="Pfam" id="PF23227">
    <property type="entry name" value="HEAT_MROH2B_C"/>
    <property type="match status" value="1"/>
</dbReference>
<dbReference type="InterPro" id="IPR011989">
    <property type="entry name" value="ARM-like"/>
</dbReference>
<dbReference type="Proteomes" id="UP001472677">
    <property type="component" value="Unassembled WGS sequence"/>
</dbReference>
<organism evidence="2 3">
    <name type="scientific">Hibiscus sabdariffa</name>
    <name type="common">roselle</name>
    <dbReference type="NCBI Taxonomy" id="183260"/>
    <lineage>
        <taxon>Eukaryota</taxon>
        <taxon>Viridiplantae</taxon>
        <taxon>Streptophyta</taxon>
        <taxon>Embryophyta</taxon>
        <taxon>Tracheophyta</taxon>
        <taxon>Spermatophyta</taxon>
        <taxon>Magnoliopsida</taxon>
        <taxon>eudicotyledons</taxon>
        <taxon>Gunneridae</taxon>
        <taxon>Pentapetalae</taxon>
        <taxon>rosids</taxon>
        <taxon>malvids</taxon>
        <taxon>Malvales</taxon>
        <taxon>Malvaceae</taxon>
        <taxon>Malvoideae</taxon>
        <taxon>Hibiscus</taxon>
    </lineage>
</organism>
<dbReference type="Gene3D" id="1.25.10.10">
    <property type="entry name" value="Leucine-rich Repeat Variant"/>
    <property type="match status" value="1"/>
</dbReference>
<evidence type="ECO:0000259" key="1">
    <source>
        <dbReference type="Pfam" id="PF23227"/>
    </source>
</evidence>
<dbReference type="EMBL" id="JBBPBM010000001">
    <property type="protein sequence ID" value="KAK8600357.1"/>
    <property type="molecule type" value="Genomic_DNA"/>
</dbReference>
<evidence type="ECO:0000313" key="2">
    <source>
        <dbReference type="EMBL" id="KAK8600357.1"/>
    </source>
</evidence>
<accession>A0ABR2GBS7</accession>
<dbReference type="InterPro" id="IPR045206">
    <property type="entry name" value="Maestro_heat-like_prot"/>
</dbReference>
<dbReference type="SUPFAM" id="SSF48371">
    <property type="entry name" value="ARM repeat"/>
    <property type="match status" value="1"/>
</dbReference>
<name>A0ABR2GBS7_9ROSI</name>
<sequence>MVEHDFDFVSDWKVDNWLVDKLADEILQAAIFALTAFFRGGGKVGKRAVEQRYSSVLAALILQFGKCHGLASSGQHEPLRALLTAFQAFCECVGDLEMGKILARDSEQNEKWINLIGDLAGCISMKRPKEVQNMCKIFTKSLNLQENVQREAAAAALSEFVHYSSGFSSILEEMVEVLCRHVSDESPTVRCLCLRGLVKIPSVHIYQYTTQVLGVILALLDDLDESVQLTAVSCLLMILETSPKDAVEPILLNLSVRLRNLQISMNAKMRADAFAAFGALSNYGIGAHKDAFLEQIHATLPRLILHLHDDDLPVRHACRNTLKRFAPLMEIEGLLALFNSHSINSDHRSDYEDFVRDFTRQFVQHLSSRVDTYMVSTIQAFDAPWPIIQANAIYVSSSILSLSDDQNILALYYAQVFGTLVGKMSRSADAVVRARSSSAFGLLLKSTNSISWRATRLDRADSARKGS</sequence>
<dbReference type="PANTHER" id="PTHR23120">
    <property type="entry name" value="MAESTRO-RELATED HEAT DOMAIN-CONTAINING"/>
    <property type="match status" value="1"/>
</dbReference>
<reference evidence="2 3" key="1">
    <citation type="journal article" date="2024" name="G3 (Bethesda)">
        <title>Genome assembly of Hibiscus sabdariffa L. provides insights into metabolisms of medicinal natural products.</title>
        <authorList>
            <person name="Kim T."/>
        </authorList>
    </citation>
    <scope>NUCLEOTIDE SEQUENCE [LARGE SCALE GENOMIC DNA]</scope>
    <source>
        <strain evidence="2">TK-2024</strain>
        <tissue evidence="2">Old leaves</tissue>
    </source>
</reference>
<gene>
    <name evidence="2" type="ORF">V6N12_050213</name>
</gene>